<evidence type="ECO:0000256" key="1">
    <source>
        <dbReference type="SAM" id="MobiDB-lite"/>
    </source>
</evidence>
<dbReference type="PANTHER" id="PTHR16220">
    <property type="entry name" value="WD REPEAT PROTEIN 8-RELATED"/>
    <property type="match status" value="1"/>
</dbReference>
<dbReference type="AlphaFoldDB" id="A0A183AHM5"/>
<protein>
    <submittedName>
        <fullName evidence="2">WD_REPEATS_REGION domain-containing protein</fullName>
    </submittedName>
</protein>
<organism evidence="2">
    <name type="scientific">Echinostoma caproni</name>
    <dbReference type="NCBI Taxonomy" id="27848"/>
    <lineage>
        <taxon>Eukaryota</taxon>
        <taxon>Metazoa</taxon>
        <taxon>Spiralia</taxon>
        <taxon>Lophotrochozoa</taxon>
        <taxon>Platyhelminthes</taxon>
        <taxon>Trematoda</taxon>
        <taxon>Digenea</taxon>
        <taxon>Plagiorchiida</taxon>
        <taxon>Echinostomata</taxon>
        <taxon>Echinostomatoidea</taxon>
        <taxon>Echinostomatidae</taxon>
        <taxon>Echinostoma</taxon>
    </lineage>
</organism>
<dbReference type="Gene3D" id="2.130.10.10">
    <property type="entry name" value="YVTN repeat-like/Quinoprotein amine dehydrogenase"/>
    <property type="match status" value="1"/>
</dbReference>
<accession>A0A183AHM5</accession>
<name>A0A183AHM5_9TREM</name>
<sequence>LASFSKDGRFLATRNDNAPRALWIWSIDRRLSLFSLLVHTSGPVQCLAWDPTTPARLALCTGSDSVFMWTPQACLVVQTPPHFKFTVNSVAWSPRGDSIILLSDTQFCLCFLDEAEDDKQRFGERIHDPVWVPPRRQMSDLPFHINPTGNESAPPLPLGVFGMNPGDNELREEGTADRIGSSIGDTPNWLRQRVAPKSDRDSVRRRSLTTEQVPKSHSNRALSSISAGRQAWAPARGNPLKSSKQNSVEEPS</sequence>
<feature type="region of interest" description="Disordered" evidence="1">
    <location>
        <begin position="194"/>
        <end position="252"/>
    </location>
</feature>
<evidence type="ECO:0000313" key="2">
    <source>
        <dbReference type="WBParaSite" id="ECPE_0000647301-mRNA-1"/>
    </source>
</evidence>
<dbReference type="GO" id="GO:1990811">
    <property type="term" value="C:MWP complex"/>
    <property type="evidence" value="ECO:0007669"/>
    <property type="project" value="TreeGrafter"/>
</dbReference>
<feature type="compositionally biased region" description="Polar residues" evidence="1">
    <location>
        <begin position="240"/>
        <end position="252"/>
    </location>
</feature>
<dbReference type="GO" id="GO:0005815">
    <property type="term" value="C:microtubule organizing center"/>
    <property type="evidence" value="ECO:0007669"/>
    <property type="project" value="TreeGrafter"/>
</dbReference>
<dbReference type="InterPro" id="IPR015943">
    <property type="entry name" value="WD40/YVTN_repeat-like_dom_sf"/>
</dbReference>
<dbReference type="SUPFAM" id="SSF50978">
    <property type="entry name" value="WD40 repeat-like"/>
    <property type="match status" value="1"/>
</dbReference>
<feature type="compositionally biased region" description="Polar residues" evidence="1">
    <location>
        <begin position="209"/>
        <end position="227"/>
    </location>
</feature>
<dbReference type="WBParaSite" id="ECPE_0000647301-mRNA-1">
    <property type="protein sequence ID" value="ECPE_0000647301-mRNA-1"/>
    <property type="gene ID" value="ECPE_0000647301"/>
</dbReference>
<dbReference type="InterPro" id="IPR036322">
    <property type="entry name" value="WD40_repeat_dom_sf"/>
</dbReference>
<dbReference type="PANTHER" id="PTHR16220:SF0">
    <property type="entry name" value="WD REPEAT-CONTAINING PROTEIN WRAP73"/>
    <property type="match status" value="1"/>
</dbReference>
<reference evidence="2" key="1">
    <citation type="submission" date="2016-06" db="UniProtKB">
        <authorList>
            <consortium name="WormBaseParasite"/>
        </authorList>
    </citation>
    <scope>IDENTIFICATION</scope>
</reference>
<proteinExistence type="predicted"/>
<dbReference type="InterPro" id="IPR052778">
    <property type="entry name" value="Centrosome-WD_assoc"/>
</dbReference>